<feature type="domain" description="Glycosyl hydrolase family 13 catalytic" evidence="3">
    <location>
        <begin position="138"/>
        <end position="496"/>
    </location>
</feature>
<dbReference type="InterPro" id="IPR006047">
    <property type="entry name" value="GH13_cat_dom"/>
</dbReference>
<dbReference type="OrthoDB" id="9805159at2"/>
<dbReference type="PANTHER" id="PTHR10357:SF210">
    <property type="entry name" value="MALTODEXTRIN GLUCOSIDASE"/>
    <property type="match status" value="1"/>
</dbReference>
<dbReference type="Gene3D" id="2.60.40.1180">
    <property type="entry name" value="Golgi alpha-mannosidase II"/>
    <property type="match status" value="1"/>
</dbReference>
<name>A0A1G8J2M3_9BACI</name>
<dbReference type="Pfam" id="PF02903">
    <property type="entry name" value="Alpha-amylase_N"/>
    <property type="match status" value="1"/>
</dbReference>
<dbReference type="InterPro" id="IPR017853">
    <property type="entry name" value="GH"/>
</dbReference>
<dbReference type="SUPFAM" id="SSF51445">
    <property type="entry name" value="(Trans)glycosidases"/>
    <property type="match status" value="1"/>
</dbReference>
<dbReference type="InterPro" id="IPR013780">
    <property type="entry name" value="Glyco_hydro_b"/>
</dbReference>
<dbReference type="InterPro" id="IPR004185">
    <property type="entry name" value="Glyco_hydro_13_lg-like_dom"/>
</dbReference>
<dbReference type="Proteomes" id="UP000199017">
    <property type="component" value="Unassembled WGS sequence"/>
</dbReference>
<keyword evidence="1" id="KW-0378">Hydrolase</keyword>
<keyword evidence="2 4" id="KW-0326">Glycosidase</keyword>
<evidence type="ECO:0000259" key="3">
    <source>
        <dbReference type="SMART" id="SM00642"/>
    </source>
</evidence>
<proteinExistence type="predicted"/>
<evidence type="ECO:0000313" key="4">
    <source>
        <dbReference type="EMBL" id="SDI25313.1"/>
    </source>
</evidence>
<dbReference type="CDD" id="cd11338">
    <property type="entry name" value="AmyAc_CMD"/>
    <property type="match status" value="1"/>
</dbReference>
<sequence length="580" mass="67789">MEFTAVSHEPKYRDSYALDAQTLEIRVKTKKGDVQHADLIFGDPYLWEDEQWVKHSKAMHYSGSSEWYDFWTVRIHPLYQRVRYGFTFRSGQQTWTFTEKGWYNEPPKDTDEYFCFPFMNAVEVFRAPKWVEETVWYQIFPERFHNGDSSLSPEGTPPWGSKPPTPSNFFGGDLKGVEEKLDHLIELGVNGIYFTPIFKALSNHKYDTIDYFEVDPHFGDTDSLKSLIDACHKRGIRVMFDAVFNHSGFYFPPFQDVLKHGSESKYKDWFHIKDFPVKTSPAANYDTFAFTPQMPKLNTEHPEVKEYLLDVATYWIKEFDIDGWRLDVANEVDHTFWREFRMRTKAIKPDLFILGEIWHDSMPWLQGDQFDSVMNYPFTEAALDFVAKGRISSHTFAQRIAHILHQYPSPVHRVAFNLLGSHDTPRVLTEAGHNVSKVKMLYLLLFAFPGTPCIYYGDEIGLTGEHDPGCRKCMVWEKDQQNRDLFAFLQQLITLRKQHSSFSPQADLSIEHADADTNLLVLKKTNNNKEIYLVMNPSFHSQSMNLSFFESTHKETLIEEGITFENESIYLKPYSFFVLH</sequence>
<reference evidence="4 5" key="1">
    <citation type="submission" date="2016-10" db="EMBL/GenBank/DDBJ databases">
        <authorList>
            <person name="de Groot N.N."/>
        </authorList>
    </citation>
    <scope>NUCLEOTIDE SEQUENCE [LARGE SCALE GENOMIC DNA]</scope>
    <source>
        <strain evidence="5">P4B,CCM 7963,CECT 7998,DSM 25260,IBRC-M 10614,KCTC 13821</strain>
    </source>
</reference>
<dbReference type="SMART" id="SM00642">
    <property type="entry name" value="Aamy"/>
    <property type="match status" value="1"/>
</dbReference>
<evidence type="ECO:0000256" key="2">
    <source>
        <dbReference type="ARBA" id="ARBA00023295"/>
    </source>
</evidence>
<dbReference type="EMBL" id="FNDU01000006">
    <property type="protein sequence ID" value="SDI25313.1"/>
    <property type="molecule type" value="Genomic_DNA"/>
</dbReference>
<dbReference type="STRING" id="930129.SAMN05216352_1068"/>
<organism evidence="4 5">
    <name type="scientific">Alteribacillus bidgolensis</name>
    <dbReference type="NCBI Taxonomy" id="930129"/>
    <lineage>
        <taxon>Bacteria</taxon>
        <taxon>Bacillati</taxon>
        <taxon>Bacillota</taxon>
        <taxon>Bacilli</taxon>
        <taxon>Bacillales</taxon>
        <taxon>Bacillaceae</taxon>
        <taxon>Alteribacillus</taxon>
    </lineage>
</organism>
<protein>
    <submittedName>
        <fullName evidence="4">Glycosidase</fullName>
    </submittedName>
</protein>
<dbReference type="RefSeq" id="WP_091584861.1">
    <property type="nucleotide sequence ID" value="NZ_FNDU01000006.1"/>
</dbReference>
<dbReference type="AlphaFoldDB" id="A0A1G8J2M3"/>
<accession>A0A1G8J2M3</accession>
<keyword evidence="5" id="KW-1185">Reference proteome</keyword>
<evidence type="ECO:0000313" key="5">
    <source>
        <dbReference type="Proteomes" id="UP000199017"/>
    </source>
</evidence>
<dbReference type="PANTHER" id="PTHR10357">
    <property type="entry name" value="ALPHA-AMYLASE FAMILY MEMBER"/>
    <property type="match status" value="1"/>
</dbReference>
<dbReference type="GO" id="GO:0005975">
    <property type="term" value="P:carbohydrate metabolic process"/>
    <property type="evidence" value="ECO:0007669"/>
    <property type="project" value="InterPro"/>
</dbReference>
<dbReference type="Gene3D" id="2.60.40.10">
    <property type="entry name" value="Immunoglobulins"/>
    <property type="match status" value="1"/>
</dbReference>
<dbReference type="Pfam" id="PF00128">
    <property type="entry name" value="Alpha-amylase"/>
    <property type="match status" value="1"/>
</dbReference>
<dbReference type="InterPro" id="IPR013783">
    <property type="entry name" value="Ig-like_fold"/>
</dbReference>
<evidence type="ECO:0000256" key="1">
    <source>
        <dbReference type="ARBA" id="ARBA00022801"/>
    </source>
</evidence>
<dbReference type="InterPro" id="IPR045857">
    <property type="entry name" value="O16G_dom_2"/>
</dbReference>
<dbReference type="Gene3D" id="3.90.400.10">
    <property type="entry name" value="Oligo-1,6-glucosidase, Domain 2"/>
    <property type="match status" value="1"/>
</dbReference>
<dbReference type="CDD" id="cd02857">
    <property type="entry name" value="E_set_CDase_PDE_N"/>
    <property type="match status" value="1"/>
</dbReference>
<dbReference type="GO" id="GO:0004553">
    <property type="term" value="F:hydrolase activity, hydrolyzing O-glycosyl compounds"/>
    <property type="evidence" value="ECO:0007669"/>
    <property type="project" value="InterPro"/>
</dbReference>
<dbReference type="Gene3D" id="3.20.20.80">
    <property type="entry name" value="Glycosidases"/>
    <property type="match status" value="1"/>
</dbReference>
<gene>
    <name evidence="4" type="ORF">SAMN05216352_1068</name>
</gene>
<dbReference type="SUPFAM" id="SSF51011">
    <property type="entry name" value="Glycosyl hydrolase domain"/>
    <property type="match status" value="1"/>
</dbReference>